<dbReference type="Gene3D" id="3.30.70.270">
    <property type="match status" value="1"/>
</dbReference>
<feature type="non-terminal residue" evidence="1">
    <location>
        <position position="1"/>
    </location>
</feature>
<dbReference type="PANTHER" id="PTHR37984">
    <property type="entry name" value="PROTEIN CBG26694"/>
    <property type="match status" value="1"/>
</dbReference>
<keyword evidence="2" id="KW-1185">Reference proteome</keyword>
<sequence>LIIPSHSLFSSPILLVHKKDDSWRLCIDYQTLNYVIMKGHFPIPTIEELLDELETTIVFYKLELHSGYYQIKLHFWPQYLVGCNFHIFKNQNNFNNLMKLNIQAGPIATLPTPHHVLEELTMDFVTHLLSSFGHTIWKDLFCLQGTTFRYNTTYHPKIDGQTKVVNKYLEAYLRCFVSDHPQHWFSFFHLVEYWHNTYYHTTTMMSLFQALYGQSPPLLLDFVPSSTTLEPLQSSLQERKTMLEILKHNLQRSRQHACPS</sequence>
<accession>A0A151TPM3</accession>
<dbReference type="SUPFAM" id="SSF53098">
    <property type="entry name" value="Ribonuclease H-like"/>
    <property type="match status" value="1"/>
</dbReference>
<dbReference type="InterPro" id="IPR043128">
    <property type="entry name" value="Rev_trsase/Diguanyl_cyclase"/>
</dbReference>
<dbReference type="GO" id="GO:0003676">
    <property type="term" value="F:nucleic acid binding"/>
    <property type="evidence" value="ECO:0007669"/>
    <property type="project" value="InterPro"/>
</dbReference>
<dbReference type="EMBL" id="CM003606">
    <property type="protein sequence ID" value="KYP68989.1"/>
    <property type="molecule type" value="Genomic_DNA"/>
</dbReference>
<dbReference type="InterPro" id="IPR036397">
    <property type="entry name" value="RNaseH_sf"/>
</dbReference>
<dbReference type="InterPro" id="IPR043502">
    <property type="entry name" value="DNA/RNA_pol_sf"/>
</dbReference>
<dbReference type="InterPro" id="IPR012337">
    <property type="entry name" value="RNaseH-like_sf"/>
</dbReference>
<gene>
    <name evidence="1" type="ORF">KK1_022639</name>
</gene>
<dbReference type="PANTHER" id="PTHR37984:SF5">
    <property type="entry name" value="PROTEIN NYNRIN-LIKE"/>
    <property type="match status" value="1"/>
</dbReference>
<evidence type="ECO:0000313" key="1">
    <source>
        <dbReference type="EMBL" id="KYP68989.1"/>
    </source>
</evidence>
<dbReference type="SUPFAM" id="SSF56672">
    <property type="entry name" value="DNA/RNA polymerases"/>
    <property type="match status" value="1"/>
</dbReference>
<dbReference type="Proteomes" id="UP000075243">
    <property type="component" value="Chromosome 4"/>
</dbReference>
<dbReference type="Gene3D" id="3.10.10.10">
    <property type="entry name" value="HIV Type 1 Reverse Transcriptase, subunit A, domain 1"/>
    <property type="match status" value="1"/>
</dbReference>
<evidence type="ECO:0000313" key="2">
    <source>
        <dbReference type="Proteomes" id="UP000075243"/>
    </source>
</evidence>
<name>A0A151TPM3_CAJCA</name>
<dbReference type="Gene3D" id="3.30.420.10">
    <property type="entry name" value="Ribonuclease H-like superfamily/Ribonuclease H"/>
    <property type="match status" value="1"/>
</dbReference>
<organism evidence="1 2">
    <name type="scientific">Cajanus cajan</name>
    <name type="common">Pigeon pea</name>
    <name type="synonym">Cajanus indicus</name>
    <dbReference type="NCBI Taxonomy" id="3821"/>
    <lineage>
        <taxon>Eukaryota</taxon>
        <taxon>Viridiplantae</taxon>
        <taxon>Streptophyta</taxon>
        <taxon>Embryophyta</taxon>
        <taxon>Tracheophyta</taxon>
        <taxon>Spermatophyta</taxon>
        <taxon>Magnoliopsida</taxon>
        <taxon>eudicotyledons</taxon>
        <taxon>Gunneridae</taxon>
        <taxon>Pentapetalae</taxon>
        <taxon>rosids</taxon>
        <taxon>fabids</taxon>
        <taxon>Fabales</taxon>
        <taxon>Fabaceae</taxon>
        <taxon>Papilionoideae</taxon>
        <taxon>50 kb inversion clade</taxon>
        <taxon>NPAAA clade</taxon>
        <taxon>indigoferoid/millettioid clade</taxon>
        <taxon>Phaseoleae</taxon>
        <taxon>Cajanus</taxon>
    </lineage>
</organism>
<dbReference type="InterPro" id="IPR050951">
    <property type="entry name" value="Retrovirus_Pol_polyprotein"/>
</dbReference>
<dbReference type="AlphaFoldDB" id="A0A151TPM3"/>
<dbReference type="Gramene" id="C.cajan_21987.t">
    <property type="protein sequence ID" value="C.cajan_21987.t"/>
    <property type="gene ID" value="C.cajan_21987"/>
</dbReference>
<proteinExistence type="predicted"/>
<protein>
    <submittedName>
        <fullName evidence="1">Transposon Ty3-I Gag-Pol polyprotein</fullName>
    </submittedName>
</protein>
<reference evidence="1 2" key="1">
    <citation type="journal article" date="2012" name="Nat. Biotechnol.">
        <title>Draft genome sequence of pigeonpea (Cajanus cajan), an orphan legume crop of resource-poor farmers.</title>
        <authorList>
            <person name="Varshney R.K."/>
            <person name="Chen W."/>
            <person name="Li Y."/>
            <person name="Bharti A.K."/>
            <person name="Saxena R.K."/>
            <person name="Schlueter J.A."/>
            <person name="Donoghue M.T."/>
            <person name="Azam S."/>
            <person name="Fan G."/>
            <person name="Whaley A.M."/>
            <person name="Farmer A.D."/>
            <person name="Sheridan J."/>
            <person name="Iwata A."/>
            <person name="Tuteja R."/>
            <person name="Penmetsa R.V."/>
            <person name="Wu W."/>
            <person name="Upadhyaya H.D."/>
            <person name="Yang S.P."/>
            <person name="Shah T."/>
            <person name="Saxena K.B."/>
            <person name="Michael T."/>
            <person name="McCombie W.R."/>
            <person name="Yang B."/>
            <person name="Zhang G."/>
            <person name="Yang H."/>
            <person name="Wang J."/>
            <person name="Spillane C."/>
            <person name="Cook D.R."/>
            <person name="May G.D."/>
            <person name="Xu X."/>
            <person name="Jackson S.A."/>
        </authorList>
    </citation>
    <scope>NUCLEOTIDE SEQUENCE [LARGE SCALE GENOMIC DNA]</scope>
    <source>
        <strain evidence="2">cv. Asha</strain>
    </source>
</reference>